<dbReference type="Proteomes" id="UP000317036">
    <property type="component" value="Unassembled WGS sequence"/>
</dbReference>
<dbReference type="AlphaFoldDB" id="A0A559K548"/>
<accession>A0A559K548</accession>
<keyword evidence="2" id="KW-1185">Reference proteome</keyword>
<protein>
    <submittedName>
        <fullName evidence="1">Uncharacterized protein</fullName>
    </submittedName>
</protein>
<dbReference type="RefSeq" id="WP_144852134.1">
    <property type="nucleotide sequence ID" value="NZ_VNJI01000040.1"/>
</dbReference>
<name>A0A559K548_9BACL</name>
<dbReference type="OrthoDB" id="2844905at2"/>
<comment type="caution">
    <text evidence="1">The sequence shown here is derived from an EMBL/GenBank/DDBJ whole genome shotgun (WGS) entry which is preliminary data.</text>
</comment>
<proteinExistence type="predicted"/>
<gene>
    <name evidence="1" type="ORF">FPZ49_24840</name>
</gene>
<sequence>MSIRQMVSIFIAFILFGILPVTPLAAQPDISKIRLQHVPVTTETELTRSADLIVYGHFDTRMETFPTGIKLSAGELVNYVQPFRIHETLKGRAERSPIRIVTDGVEPLPPPANPLNLTYTGPFAEGEYVVFLRRVPNTKLYSLVGSWQSIYPLLGGKLITLREGGFAAYNGLTVDELKRKVAANQ</sequence>
<dbReference type="EMBL" id="VNJI01000040">
    <property type="protein sequence ID" value="TVY07262.1"/>
    <property type="molecule type" value="Genomic_DNA"/>
</dbReference>
<reference evidence="1 2" key="1">
    <citation type="submission" date="2019-07" db="EMBL/GenBank/DDBJ databases">
        <authorList>
            <person name="Kim J."/>
        </authorList>
    </citation>
    <scope>NUCLEOTIDE SEQUENCE [LARGE SCALE GENOMIC DNA]</scope>
    <source>
        <strain evidence="1 2">JC52</strain>
    </source>
</reference>
<organism evidence="1 2">
    <name type="scientific">Paenibacillus cremeus</name>
    <dbReference type="NCBI Taxonomy" id="2163881"/>
    <lineage>
        <taxon>Bacteria</taxon>
        <taxon>Bacillati</taxon>
        <taxon>Bacillota</taxon>
        <taxon>Bacilli</taxon>
        <taxon>Bacillales</taxon>
        <taxon>Paenibacillaceae</taxon>
        <taxon>Paenibacillus</taxon>
    </lineage>
</organism>
<evidence type="ECO:0000313" key="2">
    <source>
        <dbReference type="Proteomes" id="UP000317036"/>
    </source>
</evidence>
<evidence type="ECO:0000313" key="1">
    <source>
        <dbReference type="EMBL" id="TVY07262.1"/>
    </source>
</evidence>